<dbReference type="EMBL" id="SGPL01000008">
    <property type="protein sequence ID" value="THH21066.1"/>
    <property type="molecule type" value="Genomic_DNA"/>
</dbReference>
<dbReference type="GO" id="GO:0045116">
    <property type="term" value="P:protein neddylation"/>
    <property type="evidence" value="ECO:0007669"/>
    <property type="project" value="TreeGrafter"/>
</dbReference>
<dbReference type="Gene3D" id="1.10.238.10">
    <property type="entry name" value="EF-hand"/>
    <property type="match status" value="1"/>
</dbReference>
<evidence type="ECO:0000256" key="2">
    <source>
        <dbReference type="SAM" id="MobiDB-lite"/>
    </source>
</evidence>
<evidence type="ECO:0000256" key="1">
    <source>
        <dbReference type="RuleBase" id="RU410713"/>
    </source>
</evidence>
<dbReference type="PANTHER" id="PTHR12281">
    <property type="entry name" value="RP42 RELATED"/>
    <property type="match status" value="1"/>
</dbReference>
<comment type="caution">
    <text evidence="4">The sequence shown here is derived from an EMBL/GenBank/DDBJ whole genome shotgun (WGS) entry which is preliminary data.</text>
</comment>
<dbReference type="GO" id="GO:0032182">
    <property type="term" value="F:ubiquitin-like protein binding"/>
    <property type="evidence" value="ECO:0007669"/>
    <property type="project" value="TreeGrafter"/>
</dbReference>
<dbReference type="PROSITE" id="PS51229">
    <property type="entry name" value="DCUN1"/>
    <property type="match status" value="1"/>
</dbReference>
<accession>A0A4S4M6Z6</accession>
<dbReference type="Gene3D" id="1.10.238.200">
    <property type="entry name" value="Cullin, PONY binding domain"/>
    <property type="match status" value="1"/>
</dbReference>
<protein>
    <recommendedName>
        <fullName evidence="1">Defective in cullin neddylation protein</fullName>
    </recommendedName>
</protein>
<feature type="compositionally biased region" description="Low complexity" evidence="2">
    <location>
        <begin position="77"/>
        <end position="91"/>
    </location>
</feature>
<dbReference type="InterPro" id="IPR014764">
    <property type="entry name" value="DCN-prot"/>
</dbReference>
<dbReference type="AlphaFoldDB" id="A0A4S4M6Z6"/>
<evidence type="ECO:0000313" key="4">
    <source>
        <dbReference type="EMBL" id="THH21066.1"/>
    </source>
</evidence>
<dbReference type="Proteomes" id="UP000310158">
    <property type="component" value="Unassembled WGS sequence"/>
</dbReference>
<sequence length="325" mass="36134">MHQIRYVSMGRFSFPIRSLLPLWLPCLLPARFILFSFRRGAAAGWWCHTVPTRRSTEMRFTGLLCCRTGTGSDLDIGSSKKSTSGSAPSPAKTERYTTAHAKSLFDSYADPDDPSVIGPEGFERLCNDAQISLEGAMPMILAWQLDSKEMAKISEAEWVKGMDTLQISSLPVLTFALGELHDLLILGKPPHVSSTFSAASAKKKSPPAKEPYNRARYWSYTCELKKSFSDLYNFCFLLARPAGSRNIDMETATAMWSVLLVMHPLMTMVIEFINEAGSYKGVNKDLWSMMLEFCQTIGPGLENYEADGVSAVFFELNVDIALSTD</sequence>
<dbReference type="GO" id="GO:0097602">
    <property type="term" value="F:cullin family protein binding"/>
    <property type="evidence" value="ECO:0007669"/>
    <property type="project" value="TreeGrafter"/>
</dbReference>
<organism evidence="4 5">
    <name type="scientific">Bondarzewia mesenterica</name>
    <dbReference type="NCBI Taxonomy" id="1095465"/>
    <lineage>
        <taxon>Eukaryota</taxon>
        <taxon>Fungi</taxon>
        <taxon>Dikarya</taxon>
        <taxon>Basidiomycota</taxon>
        <taxon>Agaricomycotina</taxon>
        <taxon>Agaricomycetes</taxon>
        <taxon>Russulales</taxon>
        <taxon>Bondarzewiaceae</taxon>
        <taxon>Bondarzewia</taxon>
    </lineage>
</organism>
<dbReference type="InterPro" id="IPR005176">
    <property type="entry name" value="PONY_dom"/>
</dbReference>
<gene>
    <name evidence="4" type="ORF">EW146_g397</name>
</gene>
<dbReference type="GO" id="GO:0031624">
    <property type="term" value="F:ubiquitin conjugating enzyme binding"/>
    <property type="evidence" value="ECO:0007669"/>
    <property type="project" value="TreeGrafter"/>
</dbReference>
<proteinExistence type="predicted"/>
<dbReference type="PANTHER" id="PTHR12281:SF12">
    <property type="entry name" value="DEFECTIVE IN CULLIN NEDDYLATION PROTEIN"/>
    <property type="match status" value="1"/>
</dbReference>
<evidence type="ECO:0000313" key="5">
    <source>
        <dbReference type="Proteomes" id="UP000310158"/>
    </source>
</evidence>
<dbReference type="GO" id="GO:0000151">
    <property type="term" value="C:ubiquitin ligase complex"/>
    <property type="evidence" value="ECO:0007669"/>
    <property type="project" value="TreeGrafter"/>
</dbReference>
<comment type="function">
    <text evidence="1">Neddylation of cullins play an essential role in the regulation of SCF-type complexes activity.</text>
</comment>
<name>A0A4S4M6Z6_9AGAM</name>
<feature type="region of interest" description="Disordered" evidence="2">
    <location>
        <begin position="75"/>
        <end position="94"/>
    </location>
</feature>
<reference evidence="4 5" key="1">
    <citation type="submission" date="2019-02" db="EMBL/GenBank/DDBJ databases">
        <title>Genome sequencing of the rare red list fungi Bondarzewia mesenterica.</title>
        <authorList>
            <person name="Buettner E."/>
            <person name="Kellner H."/>
        </authorList>
    </citation>
    <scope>NUCLEOTIDE SEQUENCE [LARGE SCALE GENOMIC DNA]</scope>
    <source>
        <strain evidence="4 5">DSM 108281</strain>
    </source>
</reference>
<dbReference type="Pfam" id="PF03556">
    <property type="entry name" value="Cullin_binding"/>
    <property type="match status" value="1"/>
</dbReference>
<evidence type="ECO:0000259" key="3">
    <source>
        <dbReference type="PROSITE" id="PS51229"/>
    </source>
</evidence>
<keyword evidence="5" id="KW-1185">Reference proteome</keyword>
<dbReference type="OrthoDB" id="27198at2759"/>
<dbReference type="InterPro" id="IPR042460">
    <property type="entry name" value="DCN1-like_PONY"/>
</dbReference>
<feature type="domain" description="DCUN1" evidence="3">
    <location>
        <begin position="96"/>
        <end position="322"/>
    </location>
</feature>